<dbReference type="Proteomes" id="UP001209878">
    <property type="component" value="Unassembled WGS sequence"/>
</dbReference>
<proteinExistence type="predicted"/>
<comment type="caution">
    <text evidence="1">The sequence shown here is derived from an EMBL/GenBank/DDBJ whole genome shotgun (WGS) entry which is preliminary data.</text>
</comment>
<evidence type="ECO:0000313" key="1">
    <source>
        <dbReference type="EMBL" id="KAK2142104.1"/>
    </source>
</evidence>
<evidence type="ECO:0000313" key="2">
    <source>
        <dbReference type="Proteomes" id="UP001209878"/>
    </source>
</evidence>
<dbReference type="AlphaFoldDB" id="A0AAD9MT68"/>
<sequence length="100" mass="11415">MLTNVFRTGFVIISRVFGLCYAPHLGRVPLPHHVGAHLMRGGLDADSLLRDTCYNELFRWWNLMQVVVIWDDAIIFSHVGHSILFPFSDNMFPPPLSAIH</sequence>
<name>A0AAD9MT68_RIDPI</name>
<accession>A0AAD9MT68</accession>
<dbReference type="EMBL" id="JAODUO010004990">
    <property type="protein sequence ID" value="KAK2142104.1"/>
    <property type="molecule type" value="Genomic_DNA"/>
</dbReference>
<keyword evidence="2" id="KW-1185">Reference proteome</keyword>
<gene>
    <name evidence="1" type="ORF">NP493_4985g00000</name>
</gene>
<reference evidence="1" key="1">
    <citation type="journal article" date="2023" name="Mol. Biol. Evol.">
        <title>Third-Generation Sequencing Reveals the Adaptive Role of the Epigenome in Three Deep-Sea Polychaetes.</title>
        <authorList>
            <person name="Perez M."/>
            <person name="Aroh O."/>
            <person name="Sun Y."/>
            <person name="Lan Y."/>
            <person name="Juniper S.K."/>
            <person name="Young C.R."/>
            <person name="Angers B."/>
            <person name="Qian P.Y."/>
        </authorList>
    </citation>
    <scope>NUCLEOTIDE SEQUENCE</scope>
    <source>
        <strain evidence="1">R07B-5</strain>
    </source>
</reference>
<protein>
    <submittedName>
        <fullName evidence="1">Uncharacterized protein</fullName>
    </submittedName>
</protein>
<organism evidence="1 2">
    <name type="scientific">Ridgeia piscesae</name>
    <name type="common">Tubeworm</name>
    <dbReference type="NCBI Taxonomy" id="27915"/>
    <lineage>
        <taxon>Eukaryota</taxon>
        <taxon>Metazoa</taxon>
        <taxon>Spiralia</taxon>
        <taxon>Lophotrochozoa</taxon>
        <taxon>Annelida</taxon>
        <taxon>Polychaeta</taxon>
        <taxon>Sedentaria</taxon>
        <taxon>Canalipalpata</taxon>
        <taxon>Sabellida</taxon>
        <taxon>Siboglinidae</taxon>
        <taxon>Ridgeia</taxon>
    </lineage>
</organism>